<dbReference type="Pfam" id="PF01535">
    <property type="entry name" value="PPR"/>
    <property type="match status" value="7"/>
</dbReference>
<feature type="repeat" description="PPR" evidence="2">
    <location>
        <begin position="84"/>
        <end position="118"/>
    </location>
</feature>
<dbReference type="GO" id="GO:0003723">
    <property type="term" value="F:RNA binding"/>
    <property type="evidence" value="ECO:0007669"/>
    <property type="project" value="InterPro"/>
</dbReference>
<dbReference type="Gene3D" id="1.25.40.10">
    <property type="entry name" value="Tetratricopeptide repeat domain"/>
    <property type="match status" value="6"/>
</dbReference>
<feature type="repeat" description="PPR" evidence="2">
    <location>
        <begin position="491"/>
        <end position="525"/>
    </location>
</feature>
<organism evidence="4 5">
    <name type="scientific">Colocasia esculenta</name>
    <name type="common">Wild taro</name>
    <name type="synonym">Arum esculentum</name>
    <dbReference type="NCBI Taxonomy" id="4460"/>
    <lineage>
        <taxon>Eukaryota</taxon>
        <taxon>Viridiplantae</taxon>
        <taxon>Streptophyta</taxon>
        <taxon>Embryophyta</taxon>
        <taxon>Tracheophyta</taxon>
        <taxon>Spermatophyta</taxon>
        <taxon>Magnoliopsida</taxon>
        <taxon>Liliopsida</taxon>
        <taxon>Araceae</taxon>
        <taxon>Aroideae</taxon>
        <taxon>Colocasieae</taxon>
        <taxon>Colocasia</taxon>
    </lineage>
</organism>
<dbReference type="Pfam" id="PF20431">
    <property type="entry name" value="E_motif"/>
    <property type="match status" value="1"/>
</dbReference>
<keyword evidence="5" id="KW-1185">Reference proteome</keyword>
<proteinExistence type="predicted"/>
<evidence type="ECO:0008006" key="6">
    <source>
        <dbReference type="Google" id="ProtNLM"/>
    </source>
</evidence>
<evidence type="ECO:0000313" key="4">
    <source>
        <dbReference type="EMBL" id="MQL87795.1"/>
    </source>
</evidence>
<sequence length="809" mass="89245">MLLRQLGRLPLPSSRPPPPALKRLLSDPPADFPGLARTHCLVVTSGHSSNLFFAAKLVSLYAAFARPDLATEVFLAAIPHQPEDTFLWNSIIKTHFSHGDFPLALRLYCRMRAADAKPNHFTIPLVASACAEVLDLTAGSCLHGGSIKFGLLGHGSVGVGSSLVYMYSKCLAVDEALNLFVEMPEKDVISWTAIIIGCLRNEKCELALVYLRDMHRSGEKPNSRTIEGGLQACGNLRALPEGRCLHAVAMKSGLWICDFVKSSMLSVYSKCENLEDASIVFHELPVKDVISWTEILGNYARKGLLVESVELFKMMLVSGVYPDGVSISCLLTAYTSSGSTHGGRAFHAVILRKNFSYDALVGNSLLAMYCKFEMLHIARMLFDMMEEKDVHSWTLMLTGYGKMGLSAECLTLFRKFQFIGLDSVSNSDITVAAISSCSQLGDLNLGQSVHCYAIKSNLDIETSVLNSLVGMYGKCMKLNYSRGIFDRMKRDVITWNTMIAAYSQAGYPDDALSLFCEMLSENVKPNTTTLIVALSACSSVAALHQGEWMHNYIKENGLDCEVSLSTALVDMYAKCGQLALAKNVFDSMNQRDVVAWNAMISAYGSHGHAREALQVFKEMEDMSVAPTSITFLAALSACSHTGFVEEGKYLFNRMGDYFITPTCKHYACMVDLLGRSGSLKEAEDMILTMTTTPDSGVWGALLSACKIHNNLEIGEHAGKKALELDPDNDGYYILLSNLYSCAGKRIDAERLREAMTIRGVKKRAGWSMAELDGKFYVFVVEDKSHPQFKEMHWLLEAFLKHMEGCRLLP</sequence>
<name>A0A843UW08_COLES</name>
<feature type="compositionally biased region" description="Low complexity" evidence="3">
    <location>
        <begin position="1"/>
        <end position="12"/>
    </location>
</feature>
<dbReference type="InterPro" id="IPR002885">
    <property type="entry name" value="PPR_rpt"/>
</dbReference>
<evidence type="ECO:0000256" key="1">
    <source>
        <dbReference type="ARBA" id="ARBA00022737"/>
    </source>
</evidence>
<dbReference type="FunFam" id="1.25.40.10:FF:000090">
    <property type="entry name" value="Pentatricopeptide repeat-containing protein, chloroplastic"/>
    <property type="match status" value="1"/>
</dbReference>
<dbReference type="InterPro" id="IPR011990">
    <property type="entry name" value="TPR-like_helical_dom_sf"/>
</dbReference>
<dbReference type="InterPro" id="IPR046848">
    <property type="entry name" value="E_motif"/>
</dbReference>
<evidence type="ECO:0000313" key="5">
    <source>
        <dbReference type="Proteomes" id="UP000652761"/>
    </source>
</evidence>
<reference evidence="4" key="1">
    <citation type="submission" date="2017-07" db="EMBL/GenBank/DDBJ databases">
        <title>Taro Niue Genome Assembly and Annotation.</title>
        <authorList>
            <person name="Atibalentja N."/>
            <person name="Keating K."/>
            <person name="Fields C.J."/>
        </authorList>
    </citation>
    <scope>NUCLEOTIDE SEQUENCE</scope>
    <source>
        <strain evidence="4">Niue_2</strain>
        <tissue evidence="4">Leaf</tissue>
    </source>
</reference>
<keyword evidence="1" id="KW-0677">Repeat</keyword>
<comment type="caution">
    <text evidence="4">The sequence shown here is derived from an EMBL/GenBank/DDBJ whole genome shotgun (WGS) entry which is preliminary data.</text>
</comment>
<dbReference type="FunFam" id="1.25.40.10:FF:001216">
    <property type="entry name" value="Pentatricopeptide repeat-containing protein mitochondrial"/>
    <property type="match status" value="1"/>
</dbReference>
<dbReference type="PANTHER" id="PTHR47926:SF397">
    <property type="entry name" value="(WILD MALAYSIAN BANANA) HYPOTHETICAL PROTEIN"/>
    <property type="match status" value="1"/>
</dbReference>
<dbReference type="Pfam" id="PF13041">
    <property type="entry name" value="PPR_2"/>
    <property type="match status" value="2"/>
</dbReference>
<gene>
    <name evidence="4" type="ORF">Taro_020328</name>
</gene>
<dbReference type="NCBIfam" id="TIGR00756">
    <property type="entry name" value="PPR"/>
    <property type="match status" value="5"/>
</dbReference>
<dbReference type="InterPro" id="IPR046960">
    <property type="entry name" value="PPR_At4g14850-like_plant"/>
</dbReference>
<protein>
    <recommendedName>
        <fullName evidence="6">Pentatricopeptide repeat-containing protein</fullName>
    </recommendedName>
</protein>
<feature type="repeat" description="PPR" evidence="2">
    <location>
        <begin position="389"/>
        <end position="423"/>
    </location>
</feature>
<dbReference type="Proteomes" id="UP000652761">
    <property type="component" value="Unassembled WGS sequence"/>
</dbReference>
<feature type="repeat" description="PPR" evidence="2">
    <location>
        <begin position="187"/>
        <end position="221"/>
    </location>
</feature>
<dbReference type="PROSITE" id="PS51375">
    <property type="entry name" value="PPR"/>
    <property type="match status" value="6"/>
</dbReference>
<dbReference type="EMBL" id="NMUH01001005">
    <property type="protein sequence ID" value="MQL87795.1"/>
    <property type="molecule type" value="Genomic_DNA"/>
</dbReference>
<feature type="repeat" description="PPR" evidence="2">
    <location>
        <begin position="288"/>
        <end position="322"/>
    </location>
</feature>
<evidence type="ECO:0000256" key="2">
    <source>
        <dbReference type="PROSITE-ProRule" id="PRU00708"/>
    </source>
</evidence>
<dbReference type="GO" id="GO:0009451">
    <property type="term" value="P:RNA modification"/>
    <property type="evidence" value="ECO:0007669"/>
    <property type="project" value="InterPro"/>
</dbReference>
<feature type="region of interest" description="Disordered" evidence="3">
    <location>
        <begin position="1"/>
        <end position="23"/>
    </location>
</feature>
<dbReference type="PANTHER" id="PTHR47926">
    <property type="entry name" value="PENTATRICOPEPTIDE REPEAT-CONTAINING PROTEIN"/>
    <property type="match status" value="1"/>
</dbReference>
<dbReference type="SUPFAM" id="SSF48452">
    <property type="entry name" value="TPR-like"/>
    <property type="match status" value="1"/>
</dbReference>
<accession>A0A843UW08</accession>
<feature type="repeat" description="PPR" evidence="2">
    <location>
        <begin position="592"/>
        <end position="626"/>
    </location>
</feature>
<dbReference type="OrthoDB" id="1882346at2759"/>
<evidence type="ECO:0000256" key="3">
    <source>
        <dbReference type="SAM" id="MobiDB-lite"/>
    </source>
</evidence>
<dbReference type="FunFam" id="1.25.40.10:FF:000343">
    <property type="entry name" value="Pentatricopeptide repeat-containing protein At3g58590"/>
    <property type="match status" value="1"/>
</dbReference>
<dbReference type="AlphaFoldDB" id="A0A843UW08"/>